<feature type="chain" id="PRO_5010525070" description="Fimbrial protein" evidence="5">
    <location>
        <begin position="24"/>
        <end position="181"/>
    </location>
</feature>
<keyword evidence="3 5" id="KW-0732">Signal</keyword>
<dbReference type="GO" id="GO:0043709">
    <property type="term" value="P:cell adhesion involved in single-species biofilm formation"/>
    <property type="evidence" value="ECO:0007669"/>
    <property type="project" value="TreeGrafter"/>
</dbReference>
<keyword evidence="4" id="KW-0281">Fimbrium</keyword>
<sequence>MRKSVFMVAPVVALLAGMGIAQAATNAQITITANVVASTCDVSISTGNMDLGNFALADFTAVATPVADSVKKFTVGLNNCETPMAEGDTANLIVSGQTLAANPNIFNTTGTNTGVMLSEVATPTAYISAGDKLTVATAGATPAAGDFNGKTLSLQAALASTSTTPDLGMVSAPILFSFSYN</sequence>
<accession>A0A1S8CKH5</accession>
<evidence type="ECO:0000313" key="6">
    <source>
        <dbReference type="EMBL" id="OMQ23693.1"/>
    </source>
</evidence>
<gene>
    <name evidence="6" type="ORF">BMI79_09275</name>
</gene>
<comment type="caution">
    <text evidence="6">The sequence shown here is derived from an EMBL/GenBank/DDBJ whole genome shotgun (WGS) entry which is preliminary data.</text>
</comment>
<dbReference type="OrthoDB" id="6480706at2"/>
<dbReference type="RefSeq" id="WP_076941898.1">
    <property type="nucleotide sequence ID" value="NZ_MOXD01000004.1"/>
</dbReference>
<dbReference type="Gene3D" id="2.60.40.1090">
    <property type="entry name" value="Fimbrial-type adhesion domain"/>
    <property type="match status" value="1"/>
</dbReference>
<comment type="subcellular location">
    <subcellularLocation>
        <location evidence="1">Fimbrium</location>
    </subcellularLocation>
</comment>
<organism evidence="6 7">
    <name type="scientific">Serratia oryzae</name>
    <dbReference type="NCBI Taxonomy" id="2034155"/>
    <lineage>
        <taxon>Bacteria</taxon>
        <taxon>Pseudomonadati</taxon>
        <taxon>Pseudomonadota</taxon>
        <taxon>Gammaproteobacteria</taxon>
        <taxon>Enterobacterales</taxon>
        <taxon>Yersiniaceae</taxon>
        <taxon>Serratia</taxon>
    </lineage>
</organism>
<evidence type="ECO:0000256" key="2">
    <source>
        <dbReference type="ARBA" id="ARBA00006671"/>
    </source>
</evidence>
<evidence type="ECO:0000256" key="4">
    <source>
        <dbReference type="ARBA" id="ARBA00023263"/>
    </source>
</evidence>
<dbReference type="PANTHER" id="PTHR33420:SF3">
    <property type="entry name" value="FIMBRIAL SUBUNIT ELFA"/>
    <property type="match status" value="1"/>
</dbReference>
<feature type="signal peptide" evidence="5">
    <location>
        <begin position="1"/>
        <end position="23"/>
    </location>
</feature>
<name>A0A1S8CKH5_9GAMM</name>
<dbReference type="GO" id="GO:0009289">
    <property type="term" value="C:pilus"/>
    <property type="evidence" value="ECO:0007669"/>
    <property type="project" value="UniProtKB-SubCell"/>
</dbReference>
<dbReference type="Proteomes" id="UP000216021">
    <property type="component" value="Unassembled WGS sequence"/>
</dbReference>
<dbReference type="PANTHER" id="PTHR33420">
    <property type="entry name" value="FIMBRIAL SUBUNIT ELFA-RELATED"/>
    <property type="match status" value="1"/>
</dbReference>
<dbReference type="InterPro" id="IPR008966">
    <property type="entry name" value="Adhesion_dom_sf"/>
</dbReference>
<dbReference type="EMBL" id="MOXD01000004">
    <property type="protein sequence ID" value="OMQ23693.1"/>
    <property type="molecule type" value="Genomic_DNA"/>
</dbReference>
<protein>
    <recommendedName>
        <fullName evidence="8">Fimbrial protein</fullName>
    </recommendedName>
</protein>
<evidence type="ECO:0008006" key="8">
    <source>
        <dbReference type="Google" id="ProtNLM"/>
    </source>
</evidence>
<comment type="similarity">
    <text evidence="2">Belongs to the fimbrial protein family.</text>
</comment>
<keyword evidence="7" id="KW-1185">Reference proteome</keyword>
<evidence type="ECO:0000313" key="7">
    <source>
        <dbReference type="Proteomes" id="UP000216021"/>
    </source>
</evidence>
<dbReference type="STRING" id="2034155.BMI79_09275"/>
<dbReference type="AlphaFoldDB" id="A0A1S8CKH5"/>
<evidence type="ECO:0000256" key="3">
    <source>
        <dbReference type="ARBA" id="ARBA00022729"/>
    </source>
</evidence>
<evidence type="ECO:0000256" key="5">
    <source>
        <dbReference type="SAM" id="SignalP"/>
    </source>
</evidence>
<dbReference type="InterPro" id="IPR036937">
    <property type="entry name" value="Adhesion_dom_fimbrial_sf"/>
</dbReference>
<evidence type="ECO:0000256" key="1">
    <source>
        <dbReference type="ARBA" id="ARBA00004561"/>
    </source>
</evidence>
<proteinExistence type="inferred from homology"/>
<dbReference type="SUPFAM" id="SSF49401">
    <property type="entry name" value="Bacterial adhesins"/>
    <property type="match status" value="1"/>
</dbReference>
<reference evidence="6 7" key="1">
    <citation type="submission" date="2016-11" db="EMBL/GenBank/DDBJ databases">
        <title>Rahnella oryzae sp. nov., isolated from rice root.</title>
        <authorList>
            <person name="Zhang X.-X."/>
            <person name="Zhang J."/>
        </authorList>
    </citation>
    <scope>NUCLEOTIDE SEQUENCE [LARGE SCALE GENOMIC DNA]</scope>
    <source>
        <strain evidence="6 7">J11-6</strain>
    </source>
</reference>
<dbReference type="InterPro" id="IPR050263">
    <property type="entry name" value="Bact_Fimbrial_Adh_Pro"/>
</dbReference>